<sequence>MIGLELPVLGTSMHASFFRRSLWLELDGARDQRKVATLPHSETRGKHGGGVGGRPDGLAPKAAATRPWRAHARCSTWCSRGNINFVRLSSR</sequence>
<dbReference type="AlphaFoldDB" id="A0A2T8KLT0"/>
<organism evidence="2">
    <name type="scientific">Panicum hallii</name>
    <dbReference type="NCBI Taxonomy" id="206008"/>
    <lineage>
        <taxon>Eukaryota</taxon>
        <taxon>Viridiplantae</taxon>
        <taxon>Streptophyta</taxon>
        <taxon>Embryophyta</taxon>
        <taxon>Tracheophyta</taxon>
        <taxon>Spermatophyta</taxon>
        <taxon>Magnoliopsida</taxon>
        <taxon>Liliopsida</taxon>
        <taxon>Poales</taxon>
        <taxon>Poaceae</taxon>
        <taxon>PACMAD clade</taxon>
        <taxon>Panicoideae</taxon>
        <taxon>Panicodae</taxon>
        <taxon>Paniceae</taxon>
        <taxon>Panicinae</taxon>
        <taxon>Panicum</taxon>
        <taxon>Panicum sect. Panicum</taxon>
    </lineage>
</organism>
<protein>
    <submittedName>
        <fullName evidence="2">Uncharacterized protein</fullName>
    </submittedName>
</protein>
<name>A0A2T8KLT0_9POAL</name>
<reference evidence="2" key="1">
    <citation type="submission" date="2018-04" db="EMBL/GenBank/DDBJ databases">
        <title>WGS assembly of Panicum hallii.</title>
        <authorList>
            <person name="Lovell J."/>
            <person name="Jenkins J."/>
            <person name="Lowry D."/>
            <person name="Mamidi S."/>
            <person name="Sreedasyam A."/>
            <person name="Weng X."/>
            <person name="Barry K."/>
            <person name="Bonette J."/>
            <person name="Campitelli B."/>
            <person name="Daum C."/>
            <person name="Gordon S."/>
            <person name="Gould B."/>
            <person name="Lipzen A."/>
            <person name="Macqueen A."/>
            <person name="Palacio-Mejia J."/>
            <person name="Plott C."/>
            <person name="Shakirov E."/>
            <person name="Shu S."/>
            <person name="Yoshinaga Y."/>
            <person name="Zane M."/>
            <person name="Rokhsar D."/>
            <person name="Grimwood J."/>
            <person name="Schmutz J."/>
            <person name="Juenger T."/>
        </authorList>
    </citation>
    <scope>NUCLEOTIDE SEQUENCE [LARGE SCALE GENOMIC DNA]</scope>
    <source>
        <strain evidence="2">FIL2</strain>
    </source>
</reference>
<accession>A0A2T8KLT0</accession>
<gene>
    <name evidence="2" type="ORF">PAHAL_3G478700</name>
</gene>
<feature type="region of interest" description="Disordered" evidence="1">
    <location>
        <begin position="38"/>
        <end position="65"/>
    </location>
</feature>
<dbReference type="EMBL" id="CM008048">
    <property type="protein sequence ID" value="PVH63126.1"/>
    <property type="molecule type" value="Genomic_DNA"/>
</dbReference>
<evidence type="ECO:0000256" key="1">
    <source>
        <dbReference type="SAM" id="MobiDB-lite"/>
    </source>
</evidence>
<dbReference type="Gramene" id="PVH63126">
    <property type="protein sequence ID" value="PVH63126"/>
    <property type="gene ID" value="PAHAL_3G478700"/>
</dbReference>
<dbReference type="Proteomes" id="UP000243499">
    <property type="component" value="Chromosome 3"/>
</dbReference>
<proteinExistence type="predicted"/>
<evidence type="ECO:0000313" key="2">
    <source>
        <dbReference type="EMBL" id="PVH63126.1"/>
    </source>
</evidence>